<feature type="transmembrane region" description="Helical" evidence="9">
    <location>
        <begin position="158"/>
        <end position="178"/>
    </location>
</feature>
<gene>
    <name evidence="11" type="ORF">CRP01_27260</name>
</gene>
<organism evidence="11 12">
    <name type="scientific">Flavilitoribacter nigricans (strain ATCC 23147 / DSM 23189 / NBRC 102662 / NCIMB 1420 / SS-2)</name>
    <name type="common">Lewinella nigricans</name>
    <dbReference type="NCBI Taxonomy" id="1122177"/>
    <lineage>
        <taxon>Bacteria</taxon>
        <taxon>Pseudomonadati</taxon>
        <taxon>Bacteroidota</taxon>
        <taxon>Saprospiria</taxon>
        <taxon>Saprospirales</taxon>
        <taxon>Lewinellaceae</taxon>
        <taxon>Flavilitoribacter</taxon>
    </lineage>
</organism>
<dbReference type="InterPro" id="IPR036890">
    <property type="entry name" value="HATPase_C_sf"/>
</dbReference>
<evidence type="ECO:0000256" key="9">
    <source>
        <dbReference type="SAM" id="Phobius"/>
    </source>
</evidence>
<keyword evidence="3" id="KW-0597">Phosphoprotein</keyword>
<evidence type="ECO:0000256" key="6">
    <source>
        <dbReference type="ARBA" id="ARBA00022777"/>
    </source>
</evidence>
<feature type="domain" description="Histidine kinase" evidence="10">
    <location>
        <begin position="196"/>
        <end position="403"/>
    </location>
</feature>
<keyword evidence="9" id="KW-0472">Membrane</keyword>
<keyword evidence="4" id="KW-0808">Transferase</keyword>
<evidence type="ECO:0000256" key="8">
    <source>
        <dbReference type="ARBA" id="ARBA00023012"/>
    </source>
</evidence>
<evidence type="ECO:0000313" key="11">
    <source>
        <dbReference type="EMBL" id="PHN03385.1"/>
    </source>
</evidence>
<comment type="caution">
    <text evidence="11">The sequence shown here is derived from an EMBL/GenBank/DDBJ whole genome shotgun (WGS) entry which is preliminary data.</text>
</comment>
<dbReference type="GO" id="GO:0000160">
    <property type="term" value="P:phosphorelay signal transduction system"/>
    <property type="evidence" value="ECO:0007669"/>
    <property type="project" value="UniProtKB-KW"/>
</dbReference>
<sequence>MNIYGQKSGWRIYLAIFGLIIVAVSLYFSNHLAKELRVSERQQAENVASAYLAISDVDDEEAQYVDFTFFSNVLNTNKTIPLIITDERDNIFWTKNFGEAIDMETYMHSTEGTELRESTEKYLREEMQKLRESGFTPINASGNYIWYKESKVLTQLEYFPLVQFLLIAAFVFFGYLGINAARRSEQNRVWVGMAKETAHQLGTPISAIIAWMEHLKIIRENDREVLGVVDELGKDIRRLELVAERFSKIGSEPKLEPINVFKELDGCRSYMEVRAPRKVSFHFPDANAEALFVDINPPLFDWVVENLLRNALDAMEGKGKIGAEIYQEGDQVCIDLWDTGKGIPSNKFKTVFQPGFTTKKRGWGLGLSLAKRIIEEYHRGKIFVKKSAPGEGTTFTIRLPKSKNIPTSKQNVQGPRAAIVS</sequence>
<dbReference type="Pfam" id="PF02518">
    <property type="entry name" value="HATPase_c"/>
    <property type="match status" value="1"/>
</dbReference>
<dbReference type="AlphaFoldDB" id="A0A2D0N4H2"/>
<dbReference type="InterPro" id="IPR003594">
    <property type="entry name" value="HATPase_dom"/>
</dbReference>
<evidence type="ECO:0000256" key="2">
    <source>
        <dbReference type="ARBA" id="ARBA00012438"/>
    </source>
</evidence>
<evidence type="ECO:0000256" key="5">
    <source>
        <dbReference type="ARBA" id="ARBA00022741"/>
    </source>
</evidence>
<evidence type="ECO:0000256" key="4">
    <source>
        <dbReference type="ARBA" id="ARBA00022679"/>
    </source>
</evidence>
<evidence type="ECO:0000256" key="1">
    <source>
        <dbReference type="ARBA" id="ARBA00000085"/>
    </source>
</evidence>
<evidence type="ECO:0000313" key="12">
    <source>
        <dbReference type="Proteomes" id="UP000223913"/>
    </source>
</evidence>
<dbReference type="PANTHER" id="PTHR43065">
    <property type="entry name" value="SENSOR HISTIDINE KINASE"/>
    <property type="match status" value="1"/>
</dbReference>
<evidence type="ECO:0000256" key="3">
    <source>
        <dbReference type="ARBA" id="ARBA00022553"/>
    </source>
</evidence>
<evidence type="ECO:0000259" key="10">
    <source>
        <dbReference type="PROSITE" id="PS50109"/>
    </source>
</evidence>
<dbReference type="Proteomes" id="UP000223913">
    <property type="component" value="Unassembled WGS sequence"/>
</dbReference>
<dbReference type="InterPro" id="IPR005467">
    <property type="entry name" value="His_kinase_dom"/>
</dbReference>
<dbReference type="InterPro" id="IPR004358">
    <property type="entry name" value="Sig_transdc_His_kin-like_C"/>
</dbReference>
<dbReference type="SUPFAM" id="SSF55874">
    <property type="entry name" value="ATPase domain of HSP90 chaperone/DNA topoisomerase II/histidine kinase"/>
    <property type="match status" value="1"/>
</dbReference>
<dbReference type="PRINTS" id="PR00344">
    <property type="entry name" value="BCTRLSENSOR"/>
</dbReference>
<proteinExistence type="predicted"/>
<keyword evidence="6 11" id="KW-0418">Kinase</keyword>
<accession>A0A2D0N4H2</accession>
<keyword evidence="8" id="KW-0902">Two-component regulatory system</keyword>
<keyword evidence="7" id="KW-0067">ATP-binding</keyword>
<evidence type="ECO:0000256" key="7">
    <source>
        <dbReference type="ARBA" id="ARBA00022840"/>
    </source>
</evidence>
<dbReference type="PROSITE" id="PS50109">
    <property type="entry name" value="HIS_KIN"/>
    <property type="match status" value="1"/>
</dbReference>
<dbReference type="GO" id="GO:0004673">
    <property type="term" value="F:protein histidine kinase activity"/>
    <property type="evidence" value="ECO:0007669"/>
    <property type="project" value="UniProtKB-EC"/>
</dbReference>
<comment type="catalytic activity">
    <reaction evidence="1">
        <text>ATP + protein L-histidine = ADP + protein N-phospho-L-histidine.</text>
        <dbReference type="EC" id="2.7.13.3"/>
    </reaction>
</comment>
<keyword evidence="9" id="KW-1133">Transmembrane helix</keyword>
<reference evidence="11 12" key="1">
    <citation type="submission" date="2017-10" db="EMBL/GenBank/DDBJ databases">
        <title>The draft genome sequence of Lewinella nigricans NBRC 102662.</title>
        <authorList>
            <person name="Wang K."/>
        </authorList>
    </citation>
    <scope>NUCLEOTIDE SEQUENCE [LARGE SCALE GENOMIC DNA]</scope>
    <source>
        <strain evidence="11 12">NBRC 102662</strain>
    </source>
</reference>
<dbReference type="Gene3D" id="3.30.565.10">
    <property type="entry name" value="Histidine kinase-like ATPase, C-terminal domain"/>
    <property type="match status" value="1"/>
</dbReference>
<dbReference type="RefSeq" id="WP_099153222.1">
    <property type="nucleotide sequence ID" value="NZ_PDUD01000032.1"/>
</dbReference>
<dbReference type="OrthoDB" id="1931120at2"/>
<dbReference type="GO" id="GO:0005524">
    <property type="term" value="F:ATP binding"/>
    <property type="evidence" value="ECO:0007669"/>
    <property type="project" value="UniProtKB-KW"/>
</dbReference>
<keyword evidence="12" id="KW-1185">Reference proteome</keyword>
<dbReference type="EC" id="2.7.13.3" evidence="2"/>
<keyword evidence="9" id="KW-0812">Transmembrane</keyword>
<dbReference type="EMBL" id="PDUD01000032">
    <property type="protein sequence ID" value="PHN03385.1"/>
    <property type="molecule type" value="Genomic_DNA"/>
</dbReference>
<protein>
    <recommendedName>
        <fullName evidence="2">histidine kinase</fullName>
        <ecNumber evidence="2">2.7.13.3</ecNumber>
    </recommendedName>
</protein>
<dbReference type="SMART" id="SM00387">
    <property type="entry name" value="HATPase_c"/>
    <property type="match status" value="1"/>
</dbReference>
<name>A0A2D0N4H2_FLAN2</name>
<keyword evidence="5" id="KW-0547">Nucleotide-binding</keyword>
<feature type="transmembrane region" description="Helical" evidence="9">
    <location>
        <begin position="12"/>
        <end position="29"/>
    </location>
</feature>
<dbReference type="PANTHER" id="PTHR43065:SF10">
    <property type="entry name" value="PEROXIDE STRESS-ACTIVATED HISTIDINE KINASE MAK3"/>
    <property type="match status" value="1"/>
</dbReference>